<feature type="region of interest" description="Disordered" evidence="1">
    <location>
        <begin position="342"/>
        <end position="404"/>
    </location>
</feature>
<protein>
    <submittedName>
        <fullName evidence="2">Uncharacterized protein</fullName>
    </submittedName>
</protein>
<reference evidence="2 3" key="1">
    <citation type="submission" date="2019-01" db="EMBL/GenBank/DDBJ databases">
        <title>Genome sequencing of the rare red list fungi Fomitopsis rosea.</title>
        <authorList>
            <person name="Buettner E."/>
            <person name="Kellner H."/>
        </authorList>
    </citation>
    <scope>NUCLEOTIDE SEQUENCE [LARGE SCALE GENOMIC DNA]</scope>
    <source>
        <strain evidence="2 3">DSM 105464</strain>
    </source>
</reference>
<proteinExistence type="predicted"/>
<name>A0A4Y9Y497_9APHY</name>
<evidence type="ECO:0000256" key="1">
    <source>
        <dbReference type="SAM" id="MobiDB-lite"/>
    </source>
</evidence>
<evidence type="ECO:0000313" key="2">
    <source>
        <dbReference type="EMBL" id="TFY56603.1"/>
    </source>
</evidence>
<feature type="compositionally biased region" description="Basic residues" evidence="1">
    <location>
        <begin position="371"/>
        <end position="385"/>
    </location>
</feature>
<dbReference type="STRING" id="34475.A0A4Y9Y497"/>
<evidence type="ECO:0000313" key="3">
    <source>
        <dbReference type="Proteomes" id="UP000298390"/>
    </source>
</evidence>
<comment type="caution">
    <text evidence="2">The sequence shown here is derived from an EMBL/GenBank/DDBJ whole genome shotgun (WGS) entry which is preliminary data.</text>
</comment>
<dbReference type="AlphaFoldDB" id="A0A4Y9Y497"/>
<organism evidence="2 3">
    <name type="scientific">Rhodofomes roseus</name>
    <dbReference type="NCBI Taxonomy" id="34475"/>
    <lineage>
        <taxon>Eukaryota</taxon>
        <taxon>Fungi</taxon>
        <taxon>Dikarya</taxon>
        <taxon>Basidiomycota</taxon>
        <taxon>Agaricomycotina</taxon>
        <taxon>Agaricomycetes</taxon>
        <taxon>Polyporales</taxon>
        <taxon>Rhodofomes</taxon>
    </lineage>
</organism>
<accession>A0A4Y9Y497</accession>
<dbReference type="EMBL" id="SEKV01000490">
    <property type="protein sequence ID" value="TFY56603.1"/>
    <property type="molecule type" value="Genomic_DNA"/>
</dbReference>
<dbReference type="Proteomes" id="UP000298390">
    <property type="component" value="Unassembled WGS sequence"/>
</dbReference>
<gene>
    <name evidence="2" type="ORF">EVJ58_g7534</name>
</gene>
<sequence>MADANLNRPVHFIEFVLKVSPASELRWPIGPFDAKCAADAEDDCNVFTSPNMNWVPEFPRISGQEIVTREDGLWGPQEYTRWPQVYNNRCIHHACIPTEQSPYAPGYQVYEGLGFDPWDQSKGCGVADFGQLRSPVMTELAEMAVRVLAGYDKAEAAARKRNEKAFYSDAGVDRRLGGTLGILLRNAVDRLMALPCTKQHAMVTARMAHRLMLELAGLTVYYEVVSVRFSSNHTTPAPLLDVLGAFVRNDAAAQLFHRLGLPCWHIRPWSTHIKIHKIVRPRRWDSILSHVPASPRIPKSWYDPDGTHQDPAGWTHSSVIFVSNMLASSALPRLQVVSRAEDVENEAKRHKADDASKPILAPAKAQPPAHKSSKRGTRSRGRKSGTKASTSGPHPATELQLPPPDLVRVSPNWVAALSQASPLLFPPPVASEYYFPPPFVILNSKTKQSRYIHNYARVRQFCQARLVDSSINGTPLRVADWRHVLYGDYRLDEPSDAIQGSIARASEGDTLSQAQTHSYLYERTQAVRRLFAKGGGLTSYNESDVSLYRGFEVNLDLAKNPGHLLALMIWELYETNWRCELRALDTRLAGRSDDAFRHWEREQRIAQVWLSKEYESGFSVVDVSTPSFCWTPAGEDGWEKRRGNLQALLSVMCSWPNVPETVRSNASTIGGCDDVELFKSVDACALKYYVNTFATQFHRLPCPPVLLLQRPRVAQTAHPV</sequence>
<feature type="compositionally biased region" description="Basic and acidic residues" evidence="1">
    <location>
        <begin position="342"/>
        <end position="356"/>
    </location>
</feature>